<feature type="region of interest" description="Disordered" evidence="1">
    <location>
        <begin position="88"/>
        <end position="168"/>
    </location>
</feature>
<feature type="compositionally biased region" description="Polar residues" evidence="1">
    <location>
        <begin position="94"/>
        <end position="108"/>
    </location>
</feature>
<keyword evidence="3" id="KW-1185">Reference proteome</keyword>
<gene>
    <name evidence="2" type="ORF">B0T14DRAFT_146888</name>
</gene>
<reference evidence="2" key="1">
    <citation type="submission" date="2023-06" db="EMBL/GenBank/DDBJ databases">
        <title>Genome-scale phylogeny and comparative genomics of the fungal order Sordariales.</title>
        <authorList>
            <consortium name="Lawrence Berkeley National Laboratory"/>
            <person name="Hensen N."/>
            <person name="Bonometti L."/>
            <person name="Westerberg I."/>
            <person name="Brannstrom I.O."/>
            <person name="Guillou S."/>
            <person name="Cros-Aarteil S."/>
            <person name="Calhoun S."/>
            <person name="Haridas S."/>
            <person name="Kuo A."/>
            <person name="Mondo S."/>
            <person name="Pangilinan J."/>
            <person name="Riley R."/>
            <person name="Labutti K."/>
            <person name="Andreopoulos B."/>
            <person name="Lipzen A."/>
            <person name="Chen C."/>
            <person name="Yanf M."/>
            <person name="Daum C."/>
            <person name="Ng V."/>
            <person name="Clum A."/>
            <person name="Steindorff A."/>
            <person name="Ohm R."/>
            <person name="Martin F."/>
            <person name="Silar P."/>
            <person name="Natvig D."/>
            <person name="Lalanne C."/>
            <person name="Gautier V."/>
            <person name="Ament-Velasquez S.L."/>
            <person name="Kruys A."/>
            <person name="Hutchinson M.I."/>
            <person name="Powell A.J."/>
            <person name="Barry K."/>
            <person name="Miller A.N."/>
            <person name="Grigoriev I.V."/>
            <person name="Debuchy R."/>
            <person name="Gladieux P."/>
            <person name="Thoren M.H."/>
            <person name="Johannesson H."/>
        </authorList>
    </citation>
    <scope>NUCLEOTIDE SEQUENCE</scope>
    <source>
        <strain evidence="2">CBS 606.72</strain>
    </source>
</reference>
<proteinExistence type="predicted"/>
<evidence type="ECO:0000313" key="2">
    <source>
        <dbReference type="EMBL" id="KAK0622299.1"/>
    </source>
</evidence>
<dbReference type="AlphaFoldDB" id="A0AA39WVC9"/>
<accession>A0AA39WVC9</accession>
<evidence type="ECO:0000313" key="3">
    <source>
        <dbReference type="Proteomes" id="UP001175000"/>
    </source>
</evidence>
<dbReference type="EMBL" id="JAULSU010000003">
    <property type="protein sequence ID" value="KAK0622299.1"/>
    <property type="molecule type" value="Genomic_DNA"/>
</dbReference>
<name>A0AA39WVC9_9PEZI</name>
<sequence>MGLVLASSESLDSDLSLSFLTEHRHLQGRPNFNPRAKYLRRPFHWSQSKAQARHELAEHLDQPFYKDPLPHHLALYNSNLARHRTPRQFDPWTSDVSQSHRTHQVSSRKSNKFDSAEGIALARCQDVHLPGERRPPSLERQDAFRDGTTSKRKRGSPSSSQGDNTRGEDEELYQLGILYDDEHLRGDGFSLGSIAHEAPVVWNMRYRPKKRRGRAVRRQGDGGFQGLQLALSFARLDDDEQLAALLSGNMEWTNGEDEVEGVAELKVQDRGDHDIPLVRNVVGTALQTVETAPSSVSEDTETIEERVQRIKRRIAELAYFEAPAKDEPPAVSAVVVQETVDQRIARVKGELLELRQQKMEAGAEEEQECHTATPEATHEDFSQLAARFEKYKRYSAWKTEEDSSDDDNEDWAFLDLVSIVSSNRRDTTAAVSVEVDVDDAWIMLGSDGS</sequence>
<organism evidence="2 3">
    <name type="scientific">Immersiella caudata</name>
    <dbReference type="NCBI Taxonomy" id="314043"/>
    <lineage>
        <taxon>Eukaryota</taxon>
        <taxon>Fungi</taxon>
        <taxon>Dikarya</taxon>
        <taxon>Ascomycota</taxon>
        <taxon>Pezizomycotina</taxon>
        <taxon>Sordariomycetes</taxon>
        <taxon>Sordariomycetidae</taxon>
        <taxon>Sordariales</taxon>
        <taxon>Lasiosphaeriaceae</taxon>
        <taxon>Immersiella</taxon>
    </lineage>
</organism>
<comment type="caution">
    <text evidence="2">The sequence shown here is derived from an EMBL/GenBank/DDBJ whole genome shotgun (WGS) entry which is preliminary data.</text>
</comment>
<protein>
    <submittedName>
        <fullName evidence="2">Uncharacterized protein</fullName>
    </submittedName>
</protein>
<dbReference type="Proteomes" id="UP001175000">
    <property type="component" value="Unassembled WGS sequence"/>
</dbReference>
<evidence type="ECO:0000256" key="1">
    <source>
        <dbReference type="SAM" id="MobiDB-lite"/>
    </source>
</evidence>
<feature type="compositionally biased region" description="Basic and acidic residues" evidence="1">
    <location>
        <begin position="125"/>
        <end position="149"/>
    </location>
</feature>